<evidence type="ECO:0000313" key="2">
    <source>
        <dbReference type="Proteomes" id="UP001165122"/>
    </source>
</evidence>
<proteinExistence type="predicted"/>
<dbReference type="EMBL" id="BRXW01000647">
    <property type="protein sequence ID" value="GMH72031.1"/>
    <property type="molecule type" value="Genomic_DNA"/>
</dbReference>
<accession>A0A9W7AK58</accession>
<dbReference type="AlphaFoldDB" id="A0A9W7AK58"/>
<sequence>MRGSEERVGAFSDGVCEKAVVHVYNVEQLNEQPRNATSIRGLPSKPTWEDFWDYFDQLIESNVDDAG</sequence>
<dbReference type="Proteomes" id="UP001165122">
    <property type="component" value="Unassembled WGS sequence"/>
</dbReference>
<reference evidence="2" key="1">
    <citation type="journal article" date="2023" name="Commun. Biol.">
        <title>Genome analysis of Parmales, the sister group of diatoms, reveals the evolutionary specialization of diatoms from phago-mixotrophs to photoautotrophs.</title>
        <authorList>
            <person name="Ban H."/>
            <person name="Sato S."/>
            <person name="Yoshikawa S."/>
            <person name="Yamada K."/>
            <person name="Nakamura Y."/>
            <person name="Ichinomiya M."/>
            <person name="Sato N."/>
            <person name="Blanc-Mathieu R."/>
            <person name="Endo H."/>
            <person name="Kuwata A."/>
            <person name="Ogata H."/>
        </authorList>
    </citation>
    <scope>NUCLEOTIDE SEQUENCE [LARGE SCALE GENOMIC DNA]</scope>
    <source>
        <strain evidence="2">NIES 3700</strain>
    </source>
</reference>
<evidence type="ECO:0000313" key="1">
    <source>
        <dbReference type="EMBL" id="GMH72031.1"/>
    </source>
</evidence>
<protein>
    <submittedName>
        <fullName evidence="1">Uncharacterized protein</fullName>
    </submittedName>
</protein>
<name>A0A9W7AK58_9STRA</name>
<organism evidence="1 2">
    <name type="scientific">Triparma laevis f. longispina</name>
    <dbReference type="NCBI Taxonomy" id="1714387"/>
    <lineage>
        <taxon>Eukaryota</taxon>
        <taxon>Sar</taxon>
        <taxon>Stramenopiles</taxon>
        <taxon>Ochrophyta</taxon>
        <taxon>Bolidophyceae</taxon>
        <taxon>Parmales</taxon>
        <taxon>Triparmaceae</taxon>
        <taxon>Triparma</taxon>
    </lineage>
</organism>
<comment type="caution">
    <text evidence="1">The sequence shown here is derived from an EMBL/GenBank/DDBJ whole genome shotgun (WGS) entry which is preliminary data.</text>
</comment>
<gene>
    <name evidence="1" type="ORF">TrLO_g6955</name>
</gene>
<keyword evidence="2" id="KW-1185">Reference proteome</keyword>